<sequence>LIPRATPPSTPPVVQQQPQQVQPQQAPSMAQRLAAAATPQERERLLKEIAEERFRERQRALGIPDPAEEEKEEAPKPVASAPPRAPSPPPAAIETPFISQPAPAAAKPEMSQRADDADLLGLTTSGVDESLASNPFSAAPKAADATERRAYADIFSQSLERDDYSDSSSDNEWDRDDSSDDDGGAAPDAAAKSTAKVVAALAAVADEERHAGLADKDGAESSNSSVSFNTAFAQPAAAGAAAAEAPAAASAPAAAPTAAKDETNPFLGLLSLDASKASESGAAAPTAAAAAEHKVERVRALYPYSAEDSDATELRLETGMLIETRAVPADAAGAHAGAGWMYGELLREEDSGDGWAPSGTVGWFPAEYAETLGAPGSRGWDKTRARFGAAKYDYEPQNEDELKVNIGDRVRVVDGDPSESWWKVRHFASRAVGMLPAIYIELDK</sequence>
<proteinExistence type="predicted"/>
<evidence type="ECO:0000313" key="2">
    <source>
        <dbReference type="Proteomes" id="UP001140087"/>
    </source>
</evidence>
<comment type="caution">
    <text evidence="1">The sequence shown here is derived from an EMBL/GenBank/DDBJ whole genome shotgun (WGS) entry which is preliminary data.</text>
</comment>
<dbReference type="EMBL" id="JANBUN010002361">
    <property type="protein sequence ID" value="KAJ2794841.1"/>
    <property type="molecule type" value="Genomic_DNA"/>
</dbReference>
<dbReference type="Proteomes" id="UP001140087">
    <property type="component" value="Unassembled WGS sequence"/>
</dbReference>
<evidence type="ECO:0000313" key="1">
    <source>
        <dbReference type="EMBL" id="KAJ2794841.1"/>
    </source>
</evidence>
<gene>
    <name evidence="1" type="primary">bzz1_2</name>
    <name evidence="1" type="ORF">H4R21_005342</name>
</gene>
<feature type="non-terminal residue" evidence="1">
    <location>
        <position position="1"/>
    </location>
</feature>
<accession>A0ACC1KUH1</accession>
<organism evidence="1 2">
    <name type="scientific">Coemansia helicoidea</name>
    <dbReference type="NCBI Taxonomy" id="1286919"/>
    <lineage>
        <taxon>Eukaryota</taxon>
        <taxon>Fungi</taxon>
        <taxon>Fungi incertae sedis</taxon>
        <taxon>Zoopagomycota</taxon>
        <taxon>Kickxellomycotina</taxon>
        <taxon>Kickxellomycetes</taxon>
        <taxon>Kickxellales</taxon>
        <taxon>Kickxellaceae</taxon>
        <taxon>Coemansia</taxon>
    </lineage>
</organism>
<reference evidence="1" key="1">
    <citation type="submission" date="2022-07" db="EMBL/GenBank/DDBJ databases">
        <title>Phylogenomic reconstructions and comparative analyses of Kickxellomycotina fungi.</title>
        <authorList>
            <person name="Reynolds N.K."/>
            <person name="Stajich J.E."/>
            <person name="Barry K."/>
            <person name="Grigoriev I.V."/>
            <person name="Crous P."/>
            <person name="Smith M.E."/>
        </authorList>
    </citation>
    <scope>NUCLEOTIDE SEQUENCE</scope>
    <source>
        <strain evidence="1">BCRC 34780</strain>
    </source>
</reference>
<keyword evidence="2" id="KW-1185">Reference proteome</keyword>
<protein>
    <submittedName>
        <fullName evidence="1">Protein BZZ1</fullName>
    </submittedName>
</protein>
<name>A0ACC1KUH1_9FUNG</name>